<evidence type="ECO:0000256" key="1">
    <source>
        <dbReference type="SAM" id="MobiDB-lite"/>
    </source>
</evidence>
<gene>
    <name evidence="2" type="ORF">BOTBODRAFT_606628</name>
</gene>
<dbReference type="EMBL" id="KL198024">
    <property type="protein sequence ID" value="KDQ17423.1"/>
    <property type="molecule type" value="Genomic_DNA"/>
</dbReference>
<keyword evidence="3" id="KW-1185">Reference proteome</keyword>
<sequence length="92" mass="10024">MKIRGKNIQERGPSKGARAGRDLITPRILSQATAHFCGFLVHGIILVWHEASYPSQCSRSQVRNSAYDTQGEGGHATRVEIFGTEIGLFPSG</sequence>
<proteinExistence type="predicted"/>
<evidence type="ECO:0000313" key="2">
    <source>
        <dbReference type="EMBL" id="KDQ17423.1"/>
    </source>
</evidence>
<reference evidence="3" key="1">
    <citation type="journal article" date="2014" name="Proc. Natl. Acad. Sci. U.S.A.">
        <title>Extensive sampling of basidiomycete genomes demonstrates inadequacy of the white-rot/brown-rot paradigm for wood decay fungi.</title>
        <authorList>
            <person name="Riley R."/>
            <person name="Salamov A.A."/>
            <person name="Brown D.W."/>
            <person name="Nagy L.G."/>
            <person name="Floudas D."/>
            <person name="Held B.W."/>
            <person name="Levasseur A."/>
            <person name="Lombard V."/>
            <person name="Morin E."/>
            <person name="Otillar R."/>
            <person name="Lindquist E.A."/>
            <person name="Sun H."/>
            <person name="LaButti K.M."/>
            <person name="Schmutz J."/>
            <person name="Jabbour D."/>
            <person name="Luo H."/>
            <person name="Baker S.E."/>
            <person name="Pisabarro A.G."/>
            <person name="Walton J.D."/>
            <person name="Blanchette R.A."/>
            <person name="Henrissat B."/>
            <person name="Martin F."/>
            <person name="Cullen D."/>
            <person name="Hibbett D.S."/>
            <person name="Grigoriev I.V."/>
        </authorList>
    </citation>
    <scope>NUCLEOTIDE SEQUENCE [LARGE SCALE GENOMIC DNA]</scope>
    <source>
        <strain evidence="3">FD-172 SS1</strain>
    </source>
</reference>
<accession>A0A067MNV1</accession>
<dbReference type="InParanoid" id="A0A067MNV1"/>
<evidence type="ECO:0000313" key="3">
    <source>
        <dbReference type="Proteomes" id="UP000027195"/>
    </source>
</evidence>
<name>A0A067MNV1_BOTB1</name>
<dbReference type="Proteomes" id="UP000027195">
    <property type="component" value="Unassembled WGS sequence"/>
</dbReference>
<dbReference type="AlphaFoldDB" id="A0A067MNV1"/>
<feature type="region of interest" description="Disordered" evidence="1">
    <location>
        <begin position="1"/>
        <end position="20"/>
    </location>
</feature>
<protein>
    <submittedName>
        <fullName evidence="2">Uncharacterized protein</fullName>
    </submittedName>
</protein>
<dbReference type="HOGENOM" id="CLU_2412991_0_0_1"/>
<organism evidence="2 3">
    <name type="scientific">Botryobasidium botryosum (strain FD-172 SS1)</name>
    <dbReference type="NCBI Taxonomy" id="930990"/>
    <lineage>
        <taxon>Eukaryota</taxon>
        <taxon>Fungi</taxon>
        <taxon>Dikarya</taxon>
        <taxon>Basidiomycota</taxon>
        <taxon>Agaricomycotina</taxon>
        <taxon>Agaricomycetes</taxon>
        <taxon>Cantharellales</taxon>
        <taxon>Botryobasidiaceae</taxon>
        <taxon>Botryobasidium</taxon>
    </lineage>
</organism>